<proteinExistence type="predicted"/>
<keyword evidence="1" id="KW-0812">Transmembrane</keyword>
<evidence type="ECO:0008006" key="4">
    <source>
        <dbReference type="Google" id="ProtNLM"/>
    </source>
</evidence>
<evidence type="ECO:0000256" key="1">
    <source>
        <dbReference type="SAM" id="Phobius"/>
    </source>
</evidence>
<name>A0A1F5Z3Z6_9BACT</name>
<accession>A0A1F5Z3Z6</accession>
<keyword evidence="1" id="KW-0472">Membrane</keyword>
<dbReference type="Gene3D" id="3.30.420.590">
    <property type="match status" value="1"/>
</dbReference>
<protein>
    <recommendedName>
        <fullName evidence="4">LytR/CpsA/Psr regulator C-terminal domain-containing protein</fullName>
    </recommendedName>
</protein>
<evidence type="ECO:0000313" key="2">
    <source>
        <dbReference type="EMBL" id="OGG06832.1"/>
    </source>
</evidence>
<sequence>MGRKRTTSKSFNPLGILVPVLIVVIAGIFFKLYLFSRESKLLNLARYNFIVLEPLTFYSLNPKEKTAIKIVLPPNLYVDSAFGYGQYKLKSVYELGELDKRGGEVLLATVSEMLGVPVDGYIDSLNLKKTYNTNLNYLDLALLGIKYVEIGEGKIKNLDLSALDVLPDLVLADGSTVQTFDPLKFDFLTQGSFHEETLILENQDLEVLNVGEVAGLGNKAARILGNIGLKVVNVANAQIPIGDCEVKADVNSLTARRIAQIFGCKVLQKEPGRANVSLILRVLHPGE</sequence>
<keyword evidence="1" id="KW-1133">Transmembrane helix</keyword>
<dbReference type="Proteomes" id="UP000178681">
    <property type="component" value="Unassembled WGS sequence"/>
</dbReference>
<dbReference type="AlphaFoldDB" id="A0A1F5Z3Z6"/>
<dbReference type="EMBL" id="MFJG01000019">
    <property type="protein sequence ID" value="OGG06832.1"/>
    <property type="molecule type" value="Genomic_DNA"/>
</dbReference>
<evidence type="ECO:0000313" key="3">
    <source>
        <dbReference type="Proteomes" id="UP000178681"/>
    </source>
</evidence>
<feature type="transmembrane region" description="Helical" evidence="1">
    <location>
        <begin position="12"/>
        <end position="34"/>
    </location>
</feature>
<reference evidence="2 3" key="1">
    <citation type="journal article" date="2016" name="Nat. Commun.">
        <title>Thousands of microbial genomes shed light on interconnected biogeochemical processes in an aquifer system.</title>
        <authorList>
            <person name="Anantharaman K."/>
            <person name="Brown C.T."/>
            <person name="Hug L.A."/>
            <person name="Sharon I."/>
            <person name="Castelle C.J."/>
            <person name="Probst A.J."/>
            <person name="Thomas B.C."/>
            <person name="Singh A."/>
            <person name="Wilkins M.J."/>
            <person name="Karaoz U."/>
            <person name="Brodie E.L."/>
            <person name="Williams K.H."/>
            <person name="Hubbard S.S."/>
            <person name="Banfield J.F."/>
        </authorList>
    </citation>
    <scope>NUCLEOTIDE SEQUENCE [LARGE SCALE GENOMIC DNA]</scope>
</reference>
<gene>
    <name evidence="2" type="ORF">A2872_00385</name>
</gene>
<comment type="caution">
    <text evidence="2">The sequence shown here is derived from an EMBL/GenBank/DDBJ whole genome shotgun (WGS) entry which is preliminary data.</text>
</comment>
<organism evidence="2 3">
    <name type="scientific">Candidatus Gottesmanbacteria bacterium RIFCSPHIGHO2_01_FULL_42_12</name>
    <dbReference type="NCBI Taxonomy" id="1798377"/>
    <lineage>
        <taxon>Bacteria</taxon>
        <taxon>Candidatus Gottesmaniibacteriota</taxon>
    </lineage>
</organism>